<dbReference type="EMBL" id="GBRH01215876">
    <property type="protein sequence ID" value="JAD82019.1"/>
    <property type="molecule type" value="Transcribed_RNA"/>
</dbReference>
<accession>A0A0A9D098</accession>
<name>A0A0A9D098_ARUDO</name>
<organism evidence="2">
    <name type="scientific">Arundo donax</name>
    <name type="common">Giant reed</name>
    <name type="synonym">Donax arundinaceus</name>
    <dbReference type="NCBI Taxonomy" id="35708"/>
    <lineage>
        <taxon>Eukaryota</taxon>
        <taxon>Viridiplantae</taxon>
        <taxon>Streptophyta</taxon>
        <taxon>Embryophyta</taxon>
        <taxon>Tracheophyta</taxon>
        <taxon>Spermatophyta</taxon>
        <taxon>Magnoliopsida</taxon>
        <taxon>Liliopsida</taxon>
        <taxon>Poales</taxon>
        <taxon>Poaceae</taxon>
        <taxon>PACMAD clade</taxon>
        <taxon>Arundinoideae</taxon>
        <taxon>Arundineae</taxon>
        <taxon>Arundo</taxon>
    </lineage>
</organism>
<keyword evidence="1" id="KW-0472">Membrane</keyword>
<keyword evidence="1" id="KW-0812">Transmembrane</keyword>
<feature type="transmembrane region" description="Helical" evidence="1">
    <location>
        <begin position="12"/>
        <end position="38"/>
    </location>
</feature>
<evidence type="ECO:0000256" key="1">
    <source>
        <dbReference type="SAM" id="Phobius"/>
    </source>
</evidence>
<reference evidence="2" key="1">
    <citation type="submission" date="2014-09" db="EMBL/GenBank/DDBJ databases">
        <authorList>
            <person name="Magalhaes I.L.F."/>
            <person name="Oliveira U."/>
            <person name="Santos F.R."/>
            <person name="Vidigal T.H.D.A."/>
            <person name="Brescovit A.D."/>
            <person name="Santos A.J."/>
        </authorList>
    </citation>
    <scope>NUCLEOTIDE SEQUENCE</scope>
    <source>
        <tissue evidence="2">Shoot tissue taken approximately 20 cm above the soil surface</tissue>
    </source>
</reference>
<dbReference type="AlphaFoldDB" id="A0A0A9D098"/>
<sequence>MLHHVYNNPLKASFALSFSSSALCTSEFALASMIVILLQLSTKRAISYEDLKTSTHTAFAKEKKLVREQRKYNYTRVSRTSITH</sequence>
<keyword evidence="1" id="KW-1133">Transmembrane helix</keyword>
<reference evidence="2" key="2">
    <citation type="journal article" date="2015" name="Data Brief">
        <title>Shoot transcriptome of the giant reed, Arundo donax.</title>
        <authorList>
            <person name="Barrero R.A."/>
            <person name="Guerrero F.D."/>
            <person name="Moolhuijzen P."/>
            <person name="Goolsby J.A."/>
            <person name="Tidwell J."/>
            <person name="Bellgard S.E."/>
            <person name="Bellgard M.I."/>
        </authorList>
    </citation>
    <scope>NUCLEOTIDE SEQUENCE</scope>
    <source>
        <tissue evidence="2">Shoot tissue taken approximately 20 cm above the soil surface</tissue>
    </source>
</reference>
<evidence type="ECO:0000313" key="2">
    <source>
        <dbReference type="EMBL" id="JAD82019.1"/>
    </source>
</evidence>
<proteinExistence type="predicted"/>
<protein>
    <submittedName>
        <fullName evidence="2">Serine/threonine-protein phosphatase 5</fullName>
    </submittedName>
</protein>